<evidence type="ECO:0008006" key="4">
    <source>
        <dbReference type="Google" id="ProtNLM"/>
    </source>
</evidence>
<accession>A0AAQ4P4V4</accession>
<dbReference type="Ensembl" id="ENSGACT00000032318.1">
    <property type="protein sequence ID" value="ENSGACP00000033860.1"/>
    <property type="gene ID" value="ENSGACG00000003862.2"/>
</dbReference>
<reference evidence="2 3" key="1">
    <citation type="journal article" date="2021" name="G3 (Bethesda)">
        <title>Improved contiguity of the threespine stickleback genome using long-read sequencing.</title>
        <authorList>
            <person name="Nath S."/>
            <person name="Shaw D.E."/>
            <person name="White M.A."/>
        </authorList>
    </citation>
    <scope>NUCLEOTIDE SEQUENCE [LARGE SCALE GENOMIC DNA]</scope>
    <source>
        <strain evidence="2 3">Lake Benthic</strain>
    </source>
</reference>
<protein>
    <recommendedName>
        <fullName evidence="4">Centrosomal protein 68</fullName>
    </recommendedName>
</protein>
<reference evidence="2" key="2">
    <citation type="submission" date="2025-08" db="UniProtKB">
        <authorList>
            <consortium name="Ensembl"/>
        </authorList>
    </citation>
    <scope>IDENTIFICATION</scope>
</reference>
<sequence>MDSERHSLRWNLQKFKPDRRWPSVTEERGRDKSVTMAPRSTYVTGRHYVLRKPLFSAEQHASILKKTYTQKSTEEEKQSDSSSQGDIVTRPSPEPTPESSGLASSDCSRTDPGLPLGVWDLWTGPPHNGPTFGYPSSVSAQRGLSSSFLEVQRMNPPCRPLLSSTVLYPSYTPRSGSSRPCQTQLRAGGRERDTQPHSSAGDSGLLMSSHQANYWACAIPKALPPSPDRSSASWDPNREYQSLLDYTYPLRPGQMVREGGISKLWRDSQLQTVSNLQDSGIDLDHLCSSTSLSGLDFSLSAGHGYPDVPGFNNKYSDGPDPVGLSLDSLNCSMQRGGMSGFDSLSSTSAACSRSASIFRSSRYVGGEVYEEFLPLPDQLEQRQLLSRRDRVFGPCVQVREVSAQLSRPVTNGWESLEPGTTSVTLPEKQEEQEVGSILRELEGDNQYTDEGKYKDREDRRVAQTAARSSGARVEPVGGGPSPSSLREVEVLAEQLCGLMLPGGRTSSQDDRETSDSLMQHIQVFCSHLEQLIQQLYSASEKMELLAAPTVDIDSVKSSLAEYQSFQREVSGHRPLCSCVLHTGRRLLGCINNASPLLRDTLLLIERRCGALETPNEHFFPPSCPP</sequence>
<evidence type="ECO:0000313" key="3">
    <source>
        <dbReference type="Proteomes" id="UP000007635"/>
    </source>
</evidence>
<dbReference type="GeneTree" id="ENSGT00810000125473"/>
<feature type="region of interest" description="Disordered" evidence="1">
    <location>
        <begin position="1"/>
        <end position="39"/>
    </location>
</feature>
<keyword evidence="3" id="KW-1185">Reference proteome</keyword>
<reference evidence="2" key="3">
    <citation type="submission" date="2025-09" db="UniProtKB">
        <authorList>
            <consortium name="Ensembl"/>
        </authorList>
    </citation>
    <scope>IDENTIFICATION</scope>
</reference>
<name>A0AAQ4P4V4_GASAC</name>
<feature type="region of interest" description="Disordered" evidence="1">
    <location>
        <begin position="169"/>
        <end position="203"/>
    </location>
</feature>
<dbReference type="Proteomes" id="UP000007635">
    <property type="component" value="Chromosome VI"/>
</dbReference>
<feature type="region of interest" description="Disordered" evidence="1">
    <location>
        <begin position="67"/>
        <end position="109"/>
    </location>
</feature>
<dbReference type="Gene3D" id="1.20.58.60">
    <property type="match status" value="1"/>
</dbReference>
<proteinExistence type="predicted"/>
<feature type="region of interest" description="Disordered" evidence="1">
    <location>
        <begin position="427"/>
        <end position="484"/>
    </location>
</feature>
<evidence type="ECO:0000256" key="1">
    <source>
        <dbReference type="SAM" id="MobiDB-lite"/>
    </source>
</evidence>
<feature type="compositionally biased region" description="Basic and acidic residues" evidence="1">
    <location>
        <begin position="15"/>
        <end position="33"/>
    </location>
</feature>
<feature type="compositionally biased region" description="Polar residues" evidence="1">
    <location>
        <begin position="169"/>
        <end position="185"/>
    </location>
</feature>
<evidence type="ECO:0000313" key="2">
    <source>
        <dbReference type="Ensembl" id="ENSGACP00000033860.1"/>
    </source>
</evidence>
<organism evidence="2 3">
    <name type="scientific">Gasterosteus aculeatus aculeatus</name>
    <name type="common">three-spined stickleback</name>
    <dbReference type="NCBI Taxonomy" id="481459"/>
    <lineage>
        <taxon>Eukaryota</taxon>
        <taxon>Metazoa</taxon>
        <taxon>Chordata</taxon>
        <taxon>Craniata</taxon>
        <taxon>Vertebrata</taxon>
        <taxon>Euteleostomi</taxon>
        <taxon>Actinopterygii</taxon>
        <taxon>Neopterygii</taxon>
        <taxon>Teleostei</taxon>
        <taxon>Neoteleostei</taxon>
        <taxon>Acanthomorphata</taxon>
        <taxon>Eupercaria</taxon>
        <taxon>Perciformes</taxon>
        <taxon>Cottioidei</taxon>
        <taxon>Gasterosteales</taxon>
        <taxon>Gasterosteidae</taxon>
        <taxon>Gasterosteus</taxon>
    </lineage>
</organism>
<feature type="compositionally biased region" description="Basic and acidic residues" evidence="1">
    <location>
        <begin position="449"/>
        <end position="461"/>
    </location>
</feature>
<dbReference type="SUPFAM" id="SSF46966">
    <property type="entry name" value="Spectrin repeat"/>
    <property type="match status" value="1"/>
</dbReference>
<dbReference type="AlphaFoldDB" id="A0AAQ4P4V4"/>